<keyword evidence="3 8" id="KW-0274">FAD</keyword>
<feature type="binding site" evidence="8">
    <location>
        <position position="115"/>
    </location>
    <ligand>
        <name>FAD</name>
        <dbReference type="ChEBI" id="CHEBI:57692"/>
    </ligand>
</feature>
<feature type="binding site" evidence="8">
    <location>
        <position position="262"/>
    </location>
    <ligand>
        <name>NAD(+)</name>
        <dbReference type="ChEBI" id="CHEBI:57540"/>
    </ligand>
</feature>
<accession>A0A4R2I7I4</accession>
<feature type="binding site" evidence="8">
    <location>
        <position position="303"/>
    </location>
    <ligand>
        <name>FAD</name>
        <dbReference type="ChEBI" id="CHEBI:57692"/>
    </ligand>
</feature>
<keyword evidence="6 10" id="KW-0676">Redox-active center</keyword>
<dbReference type="OrthoDB" id="6132190at2"/>
<dbReference type="PRINTS" id="PR00368">
    <property type="entry name" value="FADPNR"/>
</dbReference>
<keyword evidence="14" id="KW-1185">Reference proteome</keyword>
<evidence type="ECO:0000313" key="13">
    <source>
        <dbReference type="EMBL" id="TCO40037.1"/>
    </source>
</evidence>
<evidence type="ECO:0000259" key="12">
    <source>
        <dbReference type="Pfam" id="PF07992"/>
    </source>
</evidence>
<dbReference type="EMBL" id="SLWQ01000006">
    <property type="protein sequence ID" value="TCO40037.1"/>
    <property type="molecule type" value="Genomic_DNA"/>
</dbReference>
<evidence type="ECO:0000313" key="14">
    <source>
        <dbReference type="Proteomes" id="UP000294862"/>
    </source>
</evidence>
<name>A0A4R2I7I4_9GAMM</name>
<dbReference type="Pfam" id="PF02852">
    <property type="entry name" value="Pyr_redox_dim"/>
    <property type="match status" value="1"/>
</dbReference>
<dbReference type="AlphaFoldDB" id="A0A4R2I7I4"/>
<dbReference type="NCBIfam" id="NF004776">
    <property type="entry name" value="PRK06116.1"/>
    <property type="match status" value="1"/>
</dbReference>
<dbReference type="GO" id="GO:0045454">
    <property type="term" value="P:cell redox homeostasis"/>
    <property type="evidence" value="ECO:0007669"/>
    <property type="project" value="InterPro"/>
</dbReference>
<evidence type="ECO:0000256" key="2">
    <source>
        <dbReference type="ARBA" id="ARBA00022630"/>
    </source>
</evidence>
<keyword evidence="2 10" id="KW-0285">Flavoprotein</keyword>
<evidence type="ECO:0000256" key="5">
    <source>
        <dbReference type="ARBA" id="ARBA00023157"/>
    </source>
</evidence>
<evidence type="ECO:0000256" key="7">
    <source>
        <dbReference type="PIRSR" id="PIRSR000350-2"/>
    </source>
</evidence>
<dbReference type="PRINTS" id="PR00411">
    <property type="entry name" value="PNDRDTASEI"/>
</dbReference>
<dbReference type="InterPro" id="IPR023753">
    <property type="entry name" value="FAD/NAD-binding_dom"/>
</dbReference>
<sequence length="449" mass="47495">MASGRYDLVVLGAGSAGIAMAVRSARHGAKVALLEPGALGGTCVNVGCVPKKAMWFAAELAEAQKIAREVGFDVQPGALRWPDFVARRSAYIDNIHAAYRRRFEDVGVELIAEPGRFLAADRIATPTRELEAGRVLIATGAKSLREPIPGGELGIDSDGFFALRAAPRRVAIVGSGYIAVELAGVLRALGSEVTVVARGERLLAAFDHELGDALAAAMARRGIELAFRRKTVAVEATGPGYLLRFTDGSSAGDFDELIWATGRHAVTAGLDLERAGVALDAKGFVQVDDWQDTNVANVHAVGDVTGRLALTPVAVAAARRLADRVFGGKPESKLDYANVPTVVFAHPPIGSVGLGEEAARAQHGDTAVKVYRSEFRPMLTALARGEERTRMKLVCVGEDERVVGLHMIGIGADEILQGFAVAVKMGARKADFDATVAIHPTSAEEFVLM</sequence>
<dbReference type="PANTHER" id="PTHR42737">
    <property type="entry name" value="GLUTATHIONE REDUCTASE"/>
    <property type="match status" value="1"/>
</dbReference>
<dbReference type="Proteomes" id="UP000294862">
    <property type="component" value="Unassembled WGS sequence"/>
</dbReference>
<dbReference type="InterPro" id="IPR046952">
    <property type="entry name" value="GSHR/TRXR-like"/>
</dbReference>
<dbReference type="RefSeq" id="WP_131998647.1">
    <property type="nucleotide sequence ID" value="NZ_JACGXM010000007.1"/>
</dbReference>
<comment type="caution">
    <text evidence="13">The sequence shown here is derived from an EMBL/GenBank/DDBJ whole genome shotgun (WGS) entry which is preliminary data.</text>
</comment>
<dbReference type="SUPFAM" id="SSF55424">
    <property type="entry name" value="FAD/NAD-linked reductases, dimerisation (C-terminal) domain"/>
    <property type="match status" value="1"/>
</dbReference>
<organism evidence="13 14">
    <name type="scientific">Dokdonella fugitiva</name>
    <dbReference type="NCBI Taxonomy" id="328517"/>
    <lineage>
        <taxon>Bacteria</taxon>
        <taxon>Pseudomonadati</taxon>
        <taxon>Pseudomonadota</taxon>
        <taxon>Gammaproteobacteria</taxon>
        <taxon>Lysobacterales</taxon>
        <taxon>Rhodanobacteraceae</taxon>
        <taxon>Dokdonella</taxon>
    </lineage>
</organism>
<evidence type="ECO:0000256" key="1">
    <source>
        <dbReference type="ARBA" id="ARBA00007532"/>
    </source>
</evidence>
<dbReference type="InterPro" id="IPR012999">
    <property type="entry name" value="Pyr_OxRdtase_I_AS"/>
</dbReference>
<evidence type="ECO:0000256" key="9">
    <source>
        <dbReference type="PIRSR" id="PIRSR000350-4"/>
    </source>
</evidence>
<dbReference type="InterPro" id="IPR001100">
    <property type="entry name" value="Pyr_nuc-diS_OxRdtase"/>
</dbReference>
<feature type="domain" description="FAD/NAD(P)-binding" evidence="12">
    <location>
        <begin position="6"/>
        <end position="318"/>
    </location>
</feature>
<dbReference type="Pfam" id="PF07992">
    <property type="entry name" value="Pyr_redox_2"/>
    <property type="match status" value="1"/>
</dbReference>
<dbReference type="GO" id="GO:0005829">
    <property type="term" value="C:cytosol"/>
    <property type="evidence" value="ECO:0007669"/>
    <property type="project" value="TreeGrafter"/>
</dbReference>
<gene>
    <name evidence="13" type="ORF">EV148_106192</name>
</gene>
<keyword evidence="8" id="KW-0547">Nucleotide-binding</keyword>
<feature type="binding site" evidence="8">
    <location>
        <position position="52"/>
    </location>
    <ligand>
        <name>FAD</name>
        <dbReference type="ChEBI" id="CHEBI:57692"/>
    </ligand>
</feature>
<dbReference type="Gene3D" id="3.50.50.60">
    <property type="entry name" value="FAD/NAD(P)-binding domain"/>
    <property type="match status" value="2"/>
</dbReference>
<dbReference type="SUPFAM" id="SSF51905">
    <property type="entry name" value="FAD/NAD(P)-binding domain"/>
    <property type="match status" value="1"/>
</dbReference>
<feature type="binding site" evidence="8">
    <location>
        <begin position="174"/>
        <end position="181"/>
    </location>
    <ligand>
        <name>NAD(+)</name>
        <dbReference type="ChEBI" id="CHEBI:57540"/>
    </ligand>
</feature>
<keyword evidence="5" id="KW-1015">Disulfide bond</keyword>
<reference evidence="13 14" key="1">
    <citation type="journal article" date="2015" name="Stand. Genomic Sci.">
        <title>Genomic Encyclopedia of Bacterial and Archaeal Type Strains, Phase III: the genomes of soil and plant-associated and newly described type strains.</title>
        <authorList>
            <person name="Whitman W.B."/>
            <person name="Woyke T."/>
            <person name="Klenk H.P."/>
            <person name="Zhou Y."/>
            <person name="Lilburn T.G."/>
            <person name="Beck B.J."/>
            <person name="De Vos P."/>
            <person name="Vandamme P."/>
            <person name="Eisen J.A."/>
            <person name="Garrity G."/>
            <person name="Hugenholtz P."/>
            <person name="Kyrpides N.C."/>
        </authorList>
    </citation>
    <scope>NUCLEOTIDE SEQUENCE [LARGE SCALE GENOMIC DNA]</scope>
    <source>
        <strain evidence="13 14">A3</strain>
    </source>
</reference>
<feature type="active site" description="Proton acceptor" evidence="7">
    <location>
        <position position="439"/>
    </location>
</feature>
<keyword evidence="4 10" id="KW-0560">Oxidoreductase</keyword>
<evidence type="ECO:0000256" key="8">
    <source>
        <dbReference type="PIRSR" id="PIRSR000350-3"/>
    </source>
</evidence>
<keyword evidence="8" id="KW-0520">NAD</keyword>
<feature type="disulfide bond" description="Redox-active" evidence="9">
    <location>
        <begin position="43"/>
        <end position="48"/>
    </location>
</feature>
<comment type="cofactor">
    <cofactor evidence="8">
        <name>FAD</name>
        <dbReference type="ChEBI" id="CHEBI:57692"/>
    </cofactor>
    <text evidence="8">Binds 1 FAD per subunit.</text>
</comment>
<protein>
    <submittedName>
        <fullName evidence="13">Glutathione reductase (NADPH)</fullName>
    </submittedName>
</protein>
<evidence type="ECO:0000256" key="3">
    <source>
        <dbReference type="ARBA" id="ARBA00022827"/>
    </source>
</evidence>
<dbReference type="PANTHER" id="PTHR42737:SF2">
    <property type="entry name" value="GLUTATHIONE REDUCTASE"/>
    <property type="match status" value="1"/>
</dbReference>
<dbReference type="InterPro" id="IPR004099">
    <property type="entry name" value="Pyr_nucl-diS_OxRdtase_dimer"/>
</dbReference>
<evidence type="ECO:0000256" key="4">
    <source>
        <dbReference type="ARBA" id="ARBA00023002"/>
    </source>
</evidence>
<dbReference type="InterPro" id="IPR036188">
    <property type="entry name" value="FAD/NAD-bd_sf"/>
</dbReference>
<dbReference type="InterPro" id="IPR016156">
    <property type="entry name" value="FAD/NAD-linked_Rdtase_dimer_sf"/>
</dbReference>
<evidence type="ECO:0000256" key="6">
    <source>
        <dbReference type="ARBA" id="ARBA00023284"/>
    </source>
</evidence>
<feature type="domain" description="Pyridine nucleotide-disulphide oxidoreductase dimerisation" evidence="11">
    <location>
        <begin position="339"/>
        <end position="447"/>
    </location>
</feature>
<dbReference type="GO" id="GO:0050660">
    <property type="term" value="F:flavin adenine dinucleotide binding"/>
    <property type="evidence" value="ECO:0007669"/>
    <property type="project" value="InterPro"/>
</dbReference>
<dbReference type="PIRSF" id="PIRSF000350">
    <property type="entry name" value="Mercury_reductase_MerA"/>
    <property type="match status" value="1"/>
</dbReference>
<comment type="similarity">
    <text evidence="1 10">Belongs to the class-I pyridine nucleotide-disulfide oxidoreductase family.</text>
</comment>
<dbReference type="FunFam" id="3.30.390.30:FF:000003">
    <property type="entry name" value="Glutathione reductase"/>
    <property type="match status" value="1"/>
</dbReference>
<evidence type="ECO:0000256" key="10">
    <source>
        <dbReference type="RuleBase" id="RU003691"/>
    </source>
</evidence>
<evidence type="ECO:0000259" key="11">
    <source>
        <dbReference type="Pfam" id="PF02852"/>
    </source>
</evidence>
<dbReference type="Gene3D" id="3.30.390.30">
    <property type="match status" value="1"/>
</dbReference>
<dbReference type="GO" id="GO:0004362">
    <property type="term" value="F:glutathione-disulfide reductase (NADPH) activity"/>
    <property type="evidence" value="ECO:0007669"/>
    <property type="project" value="TreeGrafter"/>
</dbReference>
<dbReference type="PROSITE" id="PS00076">
    <property type="entry name" value="PYRIDINE_REDOX_1"/>
    <property type="match status" value="1"/>
</dbReference>
<dbReference type="GO" id="GO:0006749">
    <property type="term" value="P:glutathione metabolic process"/>
    <property type="evidence" value="ECO:0007669"/>
    <property type="project" value="TreeGrafter"/>
</dbReference>
<proteinExistence type="inferred from homology"/>
<dbReference type="GO" id="GO:0034599">
    <property type="term" value="P:cellular response to oxidative stress"/>
    <property type="evidence" value="ECO:0007669"/>
    <property type="project" value="TreeGrafter"/>
</dbReference>